<proteinExistence type="predicted"/>
<accession>A0A3B1CFS1</accession>
<name>A0A3B1CFS1_9ZZZZ</name>
<dbReference type="InterPro" id="IPR007456">
    <property type="entry name" value="Smg"/>
</dbReference>
<dbReference type="EMBL" id="UOGD01000238">
    <property type="protein sequence ID" value="VAX22904.1"/>
    <property type="molecule type" value="Genomic_DNA"/>
</dbReference>
<sequence>MTTKVVEVLAQILDGLNKNFSLEDVNSKLTNDNKFDKQTVSAAFSLIYDKILKSTGEKIRDQEPSKNFRILNDEEKEMIGLEYYDYLMHLQNIGLLDPDDTEMLLEQIMLFPNHSITFEDINWMILVSLVDYNTKILPGSRVILYSTDKIN</sequence>
<organism evidence="1">
    <name type="scientific">hydrothermal vent metagenome</name>
    <dbReference type="NCBI Taxonomy" id="652676"/>
    <lineage>
        <taxon>unclassified sequences</taxon>
        <taxon>metagenomes</taxon>
        <taxon>ecological metagenomes</taxon>
    </lineage>
</organism>
<gene>
    <name evidence="1" type="ORF">MNBD_IGNAVI01-700</name>
</gene>
<dbReference type="AlphaFoldDB" id="A0A3B1CFS1"/>
<evidence type="ECO:0000313" key="1">
    <source>
        <dbReference type="EMBL" id="VAX22904.1"/>
    </source>
</evidence>
<reference evidence="1" key="1">
    <citation type="submission" date="2018-06" db="EMBL/GenBank/DDBJ databases">
        <authorList>
            <person name="Zhirakovskaya E."/>
        </authorList>
    </citation>
    <scope>NUCLEOTIDE SEQUENCE</scope>
</reference>
<dbReference type="Pfam" id="PF04361">
    <property type="entry name" value="DUF494"/>
    <property type="match status" value="1"/>
</dbReference>
<protein>
    <submittedName>
        <fullName evidence="1">Uncharacterized protein</fullName>
    </submittedName>
</protein>